<dbReference type="AlphaFoldDB" id="A0A9N9FYY7"/>
<gene>
    <name evidence="1" type="ORF">AMORRO_LOCUS6555</name>
</gene>
<dbReference type="EMBL" id="CAJVPV010004413">
    <property type="protein sequence ID" value="CAG8572945.1"/>
    <property type="molecule type" value="Genomic_DNA"/>
</dbReference>
<keyword evidence="2" id="KW-1185">Reference proteome</keyword>
<organism evidence="1 2">
    <name type="scientific">Acaulospora morrowiae</name>
    <dbReference type="NCBI Taxonomy" id="94023"/>
    <lineage>
        <taxon>Eukaryota</taxon>
        <taxon>Fungi</taxon>
        <taxon>Fungi incertae sedis</taxon>
        <taxon>Mucoromycota</taxon>
        <taxon>Glomeromycotina</taxon>
        <taxon>Glomeromycetes</taxon>
        <taxon>Diversisporales</taxon>
        <taxon>Acaulosporaceae</taxon>
        <taxon>Acaulospora</taxon>
    </lineage>
</organism>
<proteinExistence type="predicted"/>
<dbReference type="Proteomes" id="UP000789342">
    <property type="component" value="Unassembled WGS sequence"/>
</dbReference>
<accession>A0A9N9FYY7</accession>
<feature type="non-terminal residue" evidence="1">
    <location>
        <position position="1"/>
    </location>
</feature>
<reference evidence="1" key="1">
    <citation type="submission" date="2021-06" db="EMBL/GenBank/DDBJ databases">
        <authorList>
            <person name="Kallberg Y."/>
            <person name="Tangrot J."/>
            <person name="Rosling A."/>
        </authorList>
    </citation>
    <scope>NUCLEOTIDE SEQUENCE</scope>
    <source>
        <strain evidence="1">CL551</strain>
    </source>
</reference>
<comment type="caution">
    <text evidence="1">The sequence shown here is derived from an EMBL/GenBank/DDBJ whole genome shotgun (WGS) entry which is preliminary data.</text>
</comment>
<evidence type="ECO:0000313" key="1">
    <source>
        <dbReference type="EMBL" id="CAG8572945.1"/>
    </source>
</evidence>
<protein>
    <submittedName>
        <fullName evidence="1">11985_t:CDS:1</fullName>
    </submittedName>
</protein>
<evidence type="ECO:0000313" key="2">
    <source>
        <dbReference type="Proteomes" id="UP000789342"/>
    </source>
</evidence>
<name>A0A9N9FYY7_9GLOM</name>
<sequence length="63" mass="7067">SSEKEKLSLLTAQVAVVIWLEQSSPPKVSPPKWQSRSTLSFFTSDTCRSSGSRKSSLSIYLRY</sequence>